<evidence type="ECO:0000256" key="5">
    <source>
        <dbReference type="ARBA" id="ARBA00023002"/>
    </source>
</evidence>
<dbReference type="AlphaFoldDB" id="A0AAF0DGL8"/>
<evidence type="ECO:0000256" key="1">
    <source>
        <dbReference type="ARBA" id="ARBA00001971"/>
    </source>
</evidence>
<dbReference type="InterPro" id="IPR050529">
    <property type="entry name" value="CYP450_sterol_14alpha_dmase"/>
</dbReference>
<dbReference type="InterPro" id="IPR017972">
    <property type="entry name" value="Cyt_P450_CS"/>
</dbReference>
<evidence type="ECO:0008006" key="11">
    <source>
        <dbReference type="Google" id="ProtNLM"/>
    </source>
</evidence>
<dbReference type="PANTHER" id="PTHR24304">
    <property type="entry name" value="CYTOCHROME P450 FAMILY 7"/>
    <property type="match status" value="1"/>
</dbReference>
<comment type="similarity">
    <text evidence="2 8">Belongs to the cytochrome P450 family.</text>
</comment>
<dbReference type="Gene3D" id="1.10.630.10">
    <property type="entry name" value="Cytochrome P450"/>
    <property type="match status" value="1"/>
</dbReference>
<evidence type="ECO:0000256" key="4">
    <source>
        <dbReference type="ARBA" id="ARBA00022723"/>
    </source>
</evidence>
<dbReference type="SUPFAM" id="SSF48264">
    <property type="entry name" value="Cytochrome P450"/>
    <property type="match status" value="1"/>
</dbReference>
<dbReference type="EMBL" id="CP120628">
    <property type="protein sequence ID" value="WEW58299.1"/>
    <property type="molecule type" value="Genomic_DNA"/>
</dbReference>
<keyword evidence="7 8" id="KW-0503">Monooxygenase</keyword>
<dbReference type="Pfam" id="PF00067">
    <property type="entry name" value="p450"/>
    <property type="match status" value="1"/>
</dbReference>
<keyword evidence="6 8" id="KW-0408">Iron</keyword>
<dbReference type="PROSITE" id="PS00086">
    <property type="entry name" value="CYTOCHROME_P450"/>
    <property type="match status" value="1"/>
</dbReference>
<evidence type="ECO:0000256" key="2">
    <source>
        <dbReference type="ARBA" id="ARBA00010617"/>
    </source>
</evidence>
<protein>
    <recommendedName>
        <fullName evidence="11">Cytochrome P450</fullName>
    </recommendedName>
</protein>
<evidence type="ECO:0000313" key="9">
    <source>
        <dbReference type="EMBL" id="WEW58299.1"/>
    </source>
</evidence>
<keyword evidence="5 8" id="KW-0560">Oxidoreductase</keyword>
<keyword evidence="3 8" id="KW-0349">Heme</keyword>
<comment type="cofactor">
    <cofactor evidence="1">
        <name>heme</name>
        <dbReference type="ChEBI" id="CHEBI:30413"/>
    </cofactor>
</comment>
<keyword evidence="4 8" id="KW-0479">Metal-binding</keyword>
<evidence type="ECO:0000313" key="10">
    <source>
        <dbReference type="Proteomes" id="UP001219355"/>
    </source>
</evidence>
<dbReference type="GO" id="GO:0020037">
    <property type="term" value="F:heme binding"/>
    <property type="evidence" value="ECO:0007669"/>
    <property type="project" value="InterPro"/>
</dbReference>
<keyword evidence="10" id="KW-1185">Reference proteome</keyword>
<proteinExistence type="inferred from homology"/>
<accession>A0AAF0DGL8</accession>
<evidence type="ECO:0000256" key="8">
    <source>
        <dbReference type="RuleBase" id="RU000461"/>
    </source>
</evidence>
<dbReference type="GO" id="GO:0008395">
    <property type="term" value="F:steroid hydroxylase activity"/>
    <property type="evidence" value="ECO:0007669"/>
    <property type="project" value="TreeGrafter"/>
</dbReference>
<evidence type="ECO:0000256" key="6">
    <source>
        <dbReference type="ARBA" id="ARBA00023004"/>
    </source>
</evidence>
<dbReference type="Proteomes" id="UP001219355">
    <property type="component" value="Chromosome 2"/>
</dbReference>
<evidence type="ECO:0000256" key="7">
    <source>
        <dbReference type="ARBA" id="ARBA00023033"/>
    </source>
</evidence>
<dbReference type="InterPro" id="IPR036396">
    <property type="entry name" value="Cyt_P450_sf"/>
</dbReference>
<organism evidence="9 10">
    <name type="scientific">Emydomyces testavorans</name>
    <dbReference type="NCBI Taxonomy" id="2070801"/>
    <lineage>
        <taxon>Eukaryota</taxon>
        <taxon>Fungi</taxon>
        <taxon>Dikarya</taxon>
        <taxon>Ascomycota</taxon>
        <taxon>Pezizomycotina</taxon>
        <taxon>Eurotiomycetes</taxon>
        <taxon>Eurotiomycetidae</taxon>
        <taxon>Onygenales</taxon>
        <taxon>Nannizziopsiaceae</taxon>
        <taxon>Emydomyces</taxon>
    </lineage>
</organism>
<dbReference type="GO" id="GO:0016705">
    <property type="term" value="F:oxidoreductase activity, acting on paired donors, with incorporation or reduction of molecular oxygen"/>
    <property type="evidence" value="ECO:0007669"/>
    <property type="project" value="InterPro"/>
</dbReference>
<dbReference type="GO" id="GO:0005506">
    <property type="term" value="F:iron ion binding"/>
    <property type="evidence" value="ECO:0007669"/>
    <property type="project" value="InterPro"/>
</dbReference>
<reference evidence="9" key="1">
    <citation type="submission" date="2023-03" db="EMBL/GenBank/DDBJ databases">
        <title>Emydomyces testavorans Genome Sequence.</title>
        <authorList>
            <person name="Hoyer L."/>
        </authorList>
    </citation>
    <scope>NUCLEOTIDE SEQUENCE</scope>
    <source>
        <strain evidence="9">16-2883</strain>
    </source>
</reference>
<evidence type="ECO:0000256" key="3">
    <source>
        <dbReference type="ARBA" id="ARBA00022617"/>
    </source>
</evidence>
<sequence length="428" mass="48767">MGIAGLEHERGYKDDGRRVWHAMSKALVESFSMEKGSRMVMKFLDIFAGNLDKAFPKTENSTDWVSVDLRNLIMKQSLIAGISSFFGSHLVDSWPTLFEDFWTYQEYVFIHLSQMPRILAPKAYASRRKILDILLRWEQDAHEHRDLDQLLASDVDSDEYWGARVVWRIIKLGMKNGLSEEGRASILLSLLSGRGENTVPITFWMMVQCLVEPDVKSRVCSAIDSCQNSEDGFNLHRLVTHSYLKSFFLETLRCHVGAPSMRQVLKTTQIGEYTFHKGNVVHIVGRELHMNDKIWFSNGAPKDSSEFWAERFLDMDSDKNGKPIEKHQVEPKFSKAAADAISAPIGARSKPIRDRMASLRVFGGGDHLCPGRHLGLRDTIGAMATLFTMFDIEMDEEALQVIGMPDPDTHAFSGFLPDRKFMIRMKRK</sequence>
<dbReference type="InterPro" id="IPR001128">
    <property type="entry name" value="Cyt_P450"/>
</dbReference>
<dbReference type="PANTHER" id="PTHR24304:SF2">
    <property type="entry name" value="24-HYDROXYCHOLESTEROL 7-ALPHA-HYDROXYLASE"/>
    <property type="match status" value="1"/>
</dbReference>
<name>A0AAF0DGL8_9EURO</name>
<gene>
    <name evidence="9" type="ORF">PRK78_003767</name>
</gene>